<dbReference type="InterPro" id="IPR017907">
    <property type="entry name" value="Znf_RING_CS"/>
</dbReference>
<dbReference type="PROSITE" id="PS00518">
    <property type="entry name" value="ZF_RING_1"/>
    <property type="match status" value="1"/>
</dbReference>
<dbReference type="InterPro" id="IPR001841">
    <property type="entry name" value="Znf_RING"/>
</dbReference>
<evidence type="ECO:0000259" key="8">
    <source>
        <dbReference type="PROSITE" id="PS50188"/>
    </source>
</evidence>
<evidence type="ECO:0000256" key="4">
    <source>
        <dbReference type="PROSITE-ProRule" id="PRU00024"/>
    </source>
</evidence>
<organism evidence="9 10">
    <name type="scientific">Megalops atlanticus</name>
    <name type="common">Tarpon</name>
    <name type="synonym">Clupea gigantea</name>
    <dbReference type="NCBI Taxonomy" id="7932"/>
    <lineage>
        <taxon>Eukaryota</taxon>
        <taxon>Metazoa</taxon>
        <taxon>Chordata</taxon>
        <taxon>Craniata</taxon>
        <taxon>Vertebrata</taxon>
        <taxon>Euteleostomi</taxon>
        <taxon>Actinopterygii</taxon>
        <taxon>Neopterygii</taxon>
        <taxon>Teleostei</taxon>
        <taxon>Elopiformes</taxon>
        <taxon>Megalopidae</taxon>
        <taxon>Megalops</taxon>
    </lineage>
</organism>
<dbReference type="GO" id="GO:0008270">
    <property type="term" value="F:zinc ion binding"/>
    <property type="evidence" value="ECO:0007669"/>
    <property type="project" value="UniProtKB-KW"/>
</dbReference>
<dbReference type="InterPro" id="IPR001870">
    <property type="entry name" value="B30.2/SPRY"/>
</dbReference>
<dbReference type="Gene3D" id="2.60.120.920">
    <property type="match status" value="1"/>
</dbReference>
<dbReference type="InterPro" id="IPR043136">
    <property type="entry name" value="B30.2/SPRY_sf"/>
</dbReference>
<keyword evidence="1" id="KW-0479">Metal-binding</keyword>
<evidence type="ECO:0000256" key="1">
    <source>
        <dbReference type="ARBA" id="ARBA00022723"/>
    </source>
</evidence>
<dbReference type="CDD" id="cd19802">
    <property type="entry name" value="Bbox1_TRIM8-like"/>
    <property type="match status" value="1"/>
</dbReference>
<keyword evidence="2 4" id="KW-0863">Zinc-finger</keyword>
<dbReference type="PANTHER" id="PTHR25465">
    <property type="entry name" value="B-BOX DOMAIN CONTAINING"/>
    <property type="match status" value="1"/>
</dbReference>
<accession>A0A9D3SZN2</accession>
<keyword evidence="5" id="KW-1133">Transmembrane helix</keyword>
<dbReference type="SMART" id="SM00589">
    <property type="entry name" value="PRY"/>
    <property type="match status" value="1"/>
</dbReference>
<dbReference type="SUPFAM" id="SSF57845">
    <property type="entry name" value="B-box zinc-binding domain"/>
    <property type="match status" value="1"/>
</dbReference>
<feature type="domain" description="B30.2/SPRY" evidence="8">
    <location>
        <begin position="298"/>
        <end position="492"/>
    </location>
</feature>
<dbReference type="SUPFAM" id="SSF49899">
    <property type="entry name" value="Concanavalin A-like lectins/glucanases"/>
    <property type="match status" value="1"/>
</dbReference>
<feature type="domain" description="RING-type" evidence="6">
    <location>
        <begin position="52"/>
        <end position="94"/>
    </location>
</feature>
<dbReference type="PANTHER" id="PTHR25465:SF73">
    <property type="entry name" value="E3 UBIQUITIN_ISG15 LIGASE TRIM25 ISOFORM X1"/>
    <property type="match status" value="1"/>
</dbReference>
<dbReference type="InterPro" id="IPR003879">
    <property type="entry name" value="Butyrophylin_SPRY"/>
</dbReference>
<evidence type="ECO:0000313" key="10">
    <source>
        <dbReference type="Proteomes" id="UP001046870"/>
    </source>
</evidence>
<feature type="domain" description="B box-type" evidence="7">
    <location>
        <begin position="177"/>
        <end position="221"/>
    </location>
</feature>
<keyword evidence="3" id="KW-0862">Zinc</keyword>
<evidence type="ECO:0000259" key="7">
    <source>
        <dbReference type="PROSITE" id="PS50119"/>
    </source>
</evidence>
<feature type="transmembrane region" description="Helical" evidence="5">
    <location>
        <begin position="271"/>
        <end position="292"/>
    </location>
</feature>
<evidence type="ECO:0000256" key="2">
    <source>
        <dbReference type="ARBA" id="ARBA00022771"/>
    </source>
</evidence>
<dbReference type="InterPro" id="IPR006574">
    <property type="entry name" value="PRY"/>
</dbReference>
<dbReference type="PROSITE" id="PS50089">
    <property type="entry name" value="ZF_RING_2"/>
    <property type="match status" value="1"/>
</dbReference>
<dbReference type="InterPro" id="IPR051051">
    <property type="entry name" value="E3_ubiq-ligase_TRIM/RNF"/>
</dbReference>
<gene>
    <name evidence="9" type="ORF">MATL_G00252340</name>
</gene>
<dbReference type="PRINTS" id="PR01407">
    <property type="entry name" value="BUTYPHLNCDUF"/>
</dbReference>
<dbReference type="GO" id="GO:0005737">
    <property type="term" value="C:cytoplasm"/>
    <property type="evidence" value="ECO:0007669"/>
    <property type="project" value="UniProtKB-ARBA"/>
</dbReference>
<protein>
    <submittedName>
        <fullName evidence="9">Uncharacterized protein</fullName>
    </submittedName>
</protein>
<evidence type="ECO:0000259" key="6">
    <source>
        <dbReference type="PROSITE" id="PS50089"/>
    </source>
</evidence>
<sequence length="492" mass="55336">MPSVHTAAFTSARRRQTQGQTSWRFRLESGAAMAQAVATLRPKTQLEWELTCPVCRDIFSDPHLLPCGHAFCHDCLLGVLRHPAEMGFRCPDCRACFGLLIRVQKNVTLANIAEDFKRTQRARMEAVQCDFCPPGEQAAAAKTCLKCEVSMCAEHVKPHLERPAFREHPLTEPLGDAKERKCPEHDGAYRFYCPETKAYMCSACALEKKHMECLEEASNTLAKEITESMKQHFRTLTDKLEICEGTGRRLKQDLQSLKSEIRKQTSPQQDLTLNITTLLLPLLLGIFLFYVYSSVSDTLQRQQILLSNIYSTISGKDVLTLDIDSASPLLRVSGDLLTAERVQKRLSVPAHPARFESTPQVLSSQCFSSGRHRWELETVGYWDIAVSYPSIGRKGKEGTAFGFNKESWSLTHNDRDELCAFHNKMKREVSRSLSHNRVTVTVDIPGGNVTFWEAGPALVHLHTFSTAFTQPVCLGFGLYRSDPPSRVTILRS</sequence>
<dbReference type="PROSITE" id="PS50188">
    <property type="entry name" value="B302_SPRY"/>
    <property type="match status" value="1"/>
</dbReference>
<dbReference type="SUPFAM" id="SSF57850">
    <property type="entry name" value="RING/U-box"/>
    <property type="match status" value="1"/>
</dbReference>
<dbReference type="Proteomes" id="UP001046870">
    <property type="component" value="Chromosome 24"/>
</dbReference>
<dbReference type="InterPro" id="IPR027370">
    <property type="entry name" value="Znf-RING_euk"/>
</dbReference>
<dbReference type="OrthoDB" id="6105938at2759"/>
<keyword evidence="5" id="KW-0812">Transmembrane</keyword>
<dbReference type="InterPro" id="IPR013083">
    <property type="entry name" value="Znf_RING/FYVE/PHD"/>
</dbReference>
<evidence type="ECO:0000313" key="9">
    <source>
        <dbReference type="EMBL" id="KAG7455057.1"/>
    </source>
</evidence>
<dbReference type="SMART" id="SM00184">
    <property type="entry name" value="RING"/>
    <property type="match status" value="1"/>
</dbReference>
<keyword evidence="5" id="KW-0472">Membrane</keyword>
<dbReference type="Gene3D" id="4.10.830.40">
    <property type="match status" value="1"/>
</dbReference>
<dbReference type="AlphaFoldDB" id="A0A9D3SZN2"/>
<reference evidence="9" key="1">
    <citation type="submission" date="2021-01" db="EMBL/GenBank/DDBJ databases">
        <authorList>
            <person name="Zahm M."/>
            <person name="Roques C."/>
            <person name="Cabau C."/>
            <person name="Klopp C."/>
            <person name="Donnadieu C."/>
            <person name="Jouanno E."/>
            <person name="Lampietro C."/>
            <person name="Louis A."/>
            <person name="Herpin A."/>
            <person name="Echchiki A."/>
            <person name="Berthelot C."/>
            <person name="Parey E."/>
            <person name="Roest-Crollius H."/>
            <person name="Braasch I."/>
            <person name="Postlethwait J."/>
            <person name="Bobe J."/>
            <person name="Montfort J."/>
            <person name="Bouchez O."/>
            <person name="Begum T."/>
            <person name="Mejri S."/>
            <person name="Adams A."/>
            <person name="Chen W.-J."/>
            <person name="Guiguen Y."/>
        </authorList>
    </citation>
    <scope>NUCLEOTIDE SEQUENCE</scope>
    <source>
        <strain evidence="9">YG-15Mar2019-1</strain>
        <tissue evidence="9">Brain</tissue>
    </source>
</reference>
<dbReference type="Pfam" id="PF13765">
    <property type="entry name" value="PRY"/>
    <property type="match status" value="1"/>
</dbReference>
<dbReference type="InterPro" id="IPR000315">
    <property type="entry name" value="Znf_B-box"/>
</dbReference>
<evidence type="ECO:0000256" key="5">
    <source>
        <dbReference type="SAM" id="Phobius"/>
    </source>
</evidence>
<dbReference type="PROSITE" id="PS50119">
    <property type="entry name" value="ZF_BBOX"/>
    <property type="match status" value="1"/>
</dbReference>
<dbReference type="Gene3D" id="3.30.160.60">
    <property type="entry name" value="Classic Zinc Finger"/>
    <property type="match status" value="1"/>
</dbReference>
<name>A0A9D3SZN2_MEGAT</name>
<dbReference type="Gene3D" id="3.30.40.10">
    <property type="entry name" value="Zinc/RING finger domain, C3HC4 (zinc finger)"/>
    <property type="match status" value="1"/>
</dbReference>
<proteinExistence type="predicted"/>
<evidence type="ECO:0000256" key="3">
    <source>
        <dbReference type="ARBA" id="ARBA00022833"/>
    </source>
</evidence>
<comment type="caution">
    <text evidence="9">The sequence shown here is derived from an EMBL/GenBank/DDBJ whole genome shotgun (WGS) entry which is preliminary data.</text>
</comment>
<keyword evidence="10" id="KW-1185">Reference proteome</keyword>
<dbReference type="EMBL" id="JAFDVH010000024">
    <property type="protein sequence ID" value="KAG7455057.1"/>
    <property type="molecule type" value="Genomic_DNA"/>
</dbReference>
<dbReference type="InterPro" id="IPR013320">
    <property type="entry name" value="ConA-like_dom_sf"/>
</dbReference>
<dbReference type="Pfam" id="PF13445">
    <property type="entry name" value="zf-RING_UBOX"/>
    <property type="match status" value="1"/>
</dbReference>